<keyword evidence="5" id="KW-0862">Zinc</keyword>
<dbReference type="SUPFAM" id="SSF57667">
    <property type="entry name" value="beta-beta-alpha zinc fingers"/>
    <property type="match status" value="2"/>
</dbReference>
<organism evidence="12 13">
    <name type="scientific">Muraenolepis orangiensis</name>
    <name type="common">Patagonian moray cod</name>
    <dbReference type="NCBI Taxonomy" id="630683"/>
    <lineage>
        <taxon>Eukaryota</taxon>
        <taxon>Metazoa</taxon>
        <taxon>Chordata</taxon>
        <taxon>Craniata</taxon>
        <taxon>Vertebrata</taxon>
        <taxon>Euteleostomi</taxon>
        <taxon>Actinopterygii</taxon>
        <taxon>Neopterygii</taxon>
        <taxon>Teleostei</taxon>
        <taxon>Neoteleostei</taxon>
        <taxon>Acanthomorphata</taxon>
        <taxon>Zeiogadaria</taxon>
        <taxon>Gadariae</taxon>
        <taxon>Gadiformes</taxon>
        <taxon>Muraenolepidoidei</taxon>
        <taxon>Muraenolepididae</taxon>
        <taxon>Muraenolepis</taxon>
    </lineage>
</organism>
<feature type="region of interest" description="Disordered" evidence="10">
    <location>
        <begin position="254"/>
        <end position="278"/>
    </location>
</feature>
<evidence type="ECO:0000256" key="10">
    <source>
        <dbReference type="SAM" id="MobiDB-lite"/>
    </source>
</evidence>
<dbReference type="PROSITE" id="PS00028">
    <property type="entry name" value="ZINC_FINGER_C2H2_1"/>
    <property type="match status" value="3"/>
</dbReference>
<keyword evidence="13" id="KW-1185">Reference proteome</keyword>
<evidence type="ECO:0000256" key="5">
    <source>
        <dbReference type="ARBA" id="ARBA00022833"/>
    </source>
</evidence>
<feature type="domain" description="C2H2-type" evidence="11">
    <location>
        <begin position="432"/>
        <end position="454"/>
    </location>
</feature>
<dbReference type="AlphaFoldDB" id="A0A9Q0DUI9"/>
<comment type="subcellular location">
    <subcellularLocation>
        <location evidence="1">Nucleus</location>
    </subcellularLocation>
</comment>
<reference evidence="12" key="1">
    <citation type="submission" date="2022-07" db="EMBL/GenBank/DDBJ databases">
        <title>Chromosome-level genome of Muraenolepis orangiensis.</title>
        <authorList>
            <person name="Kim J."/>
        </authorList>
    </citation>
    <scope>NUCLEOTIDE SEQUENCE</scope>
    <source>
        <strain evidence="12">KU_S4_2022</strain>
        <tissue evidence="12">Muscle</tissue>
    </source>
</reference>
<dbReference type="Gene3D" id="3.30.160.60">
    <property type="entry name" value="Classic Zinc Finger"/>
    <property type="match status" value="4"/>
</dbReference>
<feature type="domain" description="C2H2-type" evidence="11">
    <location>
        <begin position="404"/>
        <end position="431"/>
    </location>
</feature>
<dbReference type="InterPro" id="IPR013087">
    <property type="entry name" value="Znf_C2H2_type"/>
</dbReference>
<feature type="region of interest" description="Disordered" evidence="10">
    <location>
        <begin position="66"/>
        <end position="125"/>
    </location>
</feature>
<evidence type="ECO:0000256" key="6">
    <source>
        <dbReference type="ARBA" id="ARBA00023015"/>
    </source>
</evidence>
<accession>A0A9Q0DUI9</accession>
<evidence type="ECO:0000313" key="13">
    <source>
        <dbReference type="Proteomes" id="UP001148018"/>
    </source>
</evidence>
<dbReference type="GO" id="GO:0005634">
    <property type="term" value="C:nucleus"/>
    <property type="evidence" value="ECO:0007669"/>
    <property type="project" value="UniProtKB-SubCell"/>
</dbReference>
<gene>
    <name evidence="12" type="ORF">NHX12_003959</name>
</gene>
<dbReference type="FunFam" id="3.30.160.60:FF:001527">
    <property type="entry name" value="Zinc finger protein"/>
    <property type="match status" value="1"/>
</dbReference>
<proteinExistence type="predicted"/>
<dbReference type="Proteomes" id="UP001148018">
    <property type="component" value="Unassembled WGS sequence"/>
</dbReference>
<keyword evidence="7" id="KW-0804">Transcription</keyword>
<evidence type="ECO:0000256" key="2">
    <source>
        <dbReference type="ARBA" id="ARBA00022723"/>
    </source>
</evidence>
<feature type="domain" description="C2H2-type" evidence="11">
    <location>
        <begin position="155"/>
        <end position="173"/>
    </location>
</feature>
<feature type="compositionally biased region" description="Basic and acidic residues" evidence="10">
    <location>
        <begin position="102"/>
        <end position="125"/>
    </location>
</feature>
<sequence>MDGVGTLRAQVSSVIDALSKAAVAEISKVLEDGMVVLRMEICQRDDEILRLKGNIDLLHTELKATTSAGGRDHRGGSALLPGDDGQGPGSDDGKKASIGNMLDKEFPHKDRSRVSTPEVHVKREPSEEEECLQAVAASLGLIVQWLFSKPQLPNFTRRAHLERHKLIHTGEKPYVCEVCGRRFNQKSSVKEHMKIHQKGLQQKTEIQGPAERRHVPQTFGTDPPQGEDGSLSAVKDELPKDDTQLATDVPVKSGPEAKVATQPPNPCPSQPAREAIGDPGEDIRAFDRVGELWMPGPHVKNNPGTSNGVLGKNMPSVPGHDSLHPAPVVQDAKTPPLRNFNMSGKAHRNPGDNASSLQRYSSLGSSFGEGAMSANFNGMPWQPVDPHWARRYPSYEPAKPKKCFVCSFCCKVFERSGHLERHVRIHTGEKPYGCQICGRFFNQKGSLKIHLRTHRTGGCVVCVGGVCVCVCVCVSHVNA</sequence>
<feature type="domain" description="C2H2-type" evidence="11">
    <location>
        <begin position="174"/>
        <end position="196"/>
    </location>
</feature>
<keyword evidence="2" id="KW-0479">Metal-binding</keyword>
<dbReference type="Pfam" id="PF00096">
    <property type="entry name" value="zf-C2H2"/>
    <property type="match status" value="3"/>
</dbReference>
<dbReference type="FunFam" id="3.30.160.60:FF:000260">
    <property type="entry name" value="Spalt-like transcription factor 1"/>
    <property type="match status" value="1"/>
</dbReference>
<dbReference type="SMART" id="SM00355">
    <property type="entry name" value="ZnF_C2H2"/>
    <property type="match status" value="3"/>
</dbReference>
<dbReference type="PANTHER" id="PTHR24394:SF48">
    <property type="entry name" value="ZINC FINGER PROTEIN 771"/>
    <property type="match status" value="1"/>
</dbReference>
<keyword evidence="6" id="KW-0805">Transcription regulation</keyword>
<keyword evidence="8" id="KW-0539">Nucleus</keyword>
<dbReference type="InterPro" id="IPR036236">
    <property type="entry name" value="Znf_C2H2_sf"/>
</dbReference>
<evidence type="ECO:0000256" key="1">
    <source>
        <dbReference type="ARBA" id="ARBA00004123"/>
    </source>
</evidence>
<evidence type="ECO:0000256" key="7">
    <source>
        <dbReference type="ARBA" id="ARBA00023163"/>
    </source>
</evidence>
<dbReference type="FunFam" id="3.30.160.60:FF:000744">
    <property type="entry name" value="zinc finger E-box-binding homeobox 1"/>
    <property type="match status" value="1"/>
</dbReference>
<dbReference type="PANTHER" id="PTHR24394">
    <property type="entry name" value="ZINC FINGER PROTEIN"/>
    <property type="match status" value="1"/>
</dbReference>
<evidence type="ECO:0000256" key="8">
    <source>
        <dbReference type="ARBA" id="ARBA00023242"/>
    </source>
</evidence>
<dbReference type="PROSITE" id="PS50157">
    <property type="entry name" value="ZINC_FINGER_C2H2_2"/>
    <property type="match status" value="4"/>
</dbReference>
<dbReference type="OrthoDB" id="6077919at2759"/>
<evidence type="ECO:0000256" key="4">
    <source>
        <dbReference type="ARBA" id="ARBA00022771"/>
    </source>
</evidence>
<evidence type="ECO:0000256" key="3">
    <source>
        <dbReference type="ARBA" id="ARBA00022737"/>
    </source>
</evidence>
<dbReference type="EMBL" id="JANIIK010000111">
    <property type="protein sequence ID" value="KAJ3594652.1"/>
    <property type="molecule type" value="Genomic_DNA"/>
</dbReference>
<evidence type="ECO:0000313" key="12">
    <source>
        <dbReference type="EMBL" id="KAJ3594652.1"/>
    </source>
</evidence>
<comment type="caution">
    <text evidence="12">The sequence shown here is derived from an EMBL/GenBank/DDBJ whole genome shotgun (WGS) entry which is preliminary data.</text>
</comment>
<protein>
    <recommendedName>
        <fullName evidence="11">C2H2-type domain-containing protein</fullName>
    </recommendedName>
</protein>
<dbReference type="GO" id="GO:0003677">
    <property type="term" value="F:DNA binding"/>
    <property type="evidence" value="ECO:0007669"/>
    <property type="project" value="UniProtKB-KW"/>
</dbReference>
<feature type="region of interest" description="Disordered" evidence="10">
    <location>
        <begin position="199"/>
        <end position="234"/>
    </location>
</feature>
<evidence type="ECO:0000256" key="9">
    <source>
        <dbReference type="PROSITE-ProRule" id="PRU00042"/>
    </source>
</evidence>
<keyword evidence="3" id="KW-0677">Repeat</keyword>
<dbReference type="GO" id="GO:0008270">
    <property type="term" value="F:zinc ion binding"/>
    <property type="evidence" value="ECO:0007669"/>
    <property type="project" value="UniProtKB-KW"/>
</dbReference>
<dbReference type="GO" id="GO:0000981">
    <property type="term" value="F:DNA-binding transcription factor activity, RNA polymerase II-specific"/>
    <property type="evidence" value="ECO:0007669"/>
    <property type="project" value="TreeGrafter"/>
</dbReference>
<name>A0A9Q0DUI9_9TELE</name>
<keyword evidence="4 9" id="KW-0863">Zinc-finger</keyword>
<evidence type="ECO:0000259" key="11">
    <source>
        <dbReference type="PROSITE" id="PS50157"/>
    </source>
</evidence>